<evidence type="ECO:0000256" key="1">
    <source>
        <dbReference type="ARBA" id="ARBA00000085"/>
    </source>
</evidence>
<dbReference type="AlphaFoldDB" id="A0A812F8F0"/>
<dbReference type="InterPro" id="IPR029787">
    <property type="entry name" value="Nucleotide_cyclase"/>
</dbReference>
<feature type="domain" description="Guanylate cyclase" evidence="15">
    <location>
        <begin position="402"/>
        <end position="533"/>
    </location>
</feature>
<evidence type="ECO:0000313" key="18">
    <source>
        <dbReference type="Proteomes" id="UP000655759"/>
    </source>
</evidence>
<dbReference type="CDD" id="cd07302">
    <property type="entry name" value="CHD"/>
    <property type="match status" value="1"/>
</dbReference>
<keyword evidence="13 14" id="KW-0472">Membrane</keyword>
<gene>
    <name evidence="17" type="ORF">NUZ5A_50835</name>
</gene>
<dbReference type="Gene3D" id="3.30.450.20">
    <property type="entry name" value="PAS domain"/>
    <property type="match status" value="1"/>
</dbReference>
<evidence type="ECO:0000256" key="14">
    <source>
        <dbReference type="SAM" id="Phobius"/>
    </source>
</evidence>
<proteinExistence type="predicted"/>
<evidence type="ECO:0000313" key="17">
    <source>
        <dbReference type="EMBL" id="CAE6498856.1"/>
    </source>
</evidence>
<dbReference type="Pfam" id="PF00211">
    <property type="entry name" value="Guanylate_cyc"/>
    <property type="match status" value="1"/>
</dbReference>
<dbReference type="SUPFAM" id="SSF55073">
    <property type="entry name" value="Nucleotide cyclase"/>
    <property type="match status" value="1"/>
</dbReference>
<keyword evidence="8" id="KW-0547">Nucleotide-binding</keyword>
<evidence type="ECO:0000256" key="10">
    <source>
        <dbReference type="ARBA" id="ARBA00022840"/>
    </source>
</evidence>
<comment type="subcellular location">
    <subcellularLocation>
        <location evidence="2">Cell membrane</location>
        <topology evidence="2">Multi-pass membrane protein</topology>
    </subcellularLocation>
</comment>
<keyword evidence="5" id="KW-0597">Phosphoprotein</keyword>
<evidence type="ECO:0000256" key="8">
    <source>
        <dbReference type="ARBA" id="ARBA00022741"/>
    </source>
</evidence>
<comment type="caution">
    <text evidence="17">The sequence shown here is derived from an EMBL/GenBank/DDBJ whole genome shotgun (WGS) entry which is preliminary data.</text>
</comment>
<dbReference type="RefSeq" id="WP_205100036.1">
    <property type="nucleotide sequence ID" value="NZ_CAJNAQ010000005.1"/>
</dbReference>
<dbReference type="PROSITE" id="PS50125">
    <property type="entry name" value="GUANYLATE_CYCLASE_2"/>
    <property type="match status" value="1"/>
</dbReference>
<sequence length="583" mass="65142">MKGLPVTLDKKLVALVILVSLVGIGITITLSFHYATIIVEERIADHLNSESAIRGDSIRNTLSSKVQQIQVISTDPMIRKLISELNVIDNEEEFARKVTEKRIDFLIQIQAFESSIGGANDLENVEIVSKDGKRLFALVNTKSKKDFLADHAFNLGINKPFIEVTYENGKRLLVAATPIYENPKDQKASGVAIVTMNTQSIDQILLNRLGLGNTGESYIVNEEKLLVSESRFIENATFNQQVNTYPVELCFSSGKNHYGLYDDYRGIQVLGSSNCMSDLGLILLVEIDDKEVFQPIITLRQNIIMLGITITVAVAIAAYFLSKLISKPLIKLKNAANVLADGNFDIRTDIRTNDEIGQLSRAFDQMAEKIQDSLLKIKEREDVIRQQKEVLLQFSQFSSNYCVCFVDIVGSTKLTAKLSDLQTSKFYSIFLNSLATVITQNGGVVVKNIGDALLYYFPKTDTDEAGPFAEMLRCNMKVIEARSMINELLRKEELPELSYRISANYGPVRVAIIATSSIDDIFGTTVNTCSKINSLAKPNTLIIGQPLYEKVKKIEQYRFEKVTSYDIDAENKLDVYSVTPKQD</sequence>
<evidence type="ECO:0000256" key="5">
    <source>
        <dbReference type="ARBA" id="ARBA00022553"/>
    </source>
</evidence>
<dbReference type="PANTHER" id="PTHR45528:SF1">
    <property type="entry name" value="SENSOR HISTIDINE KINASE CPXA"/>
    <property type="match status" value="1"/>
</dbReference>
<dbReference type="Gene3D" id="1.10.8.500">
    <property type="entry name" value="HAMP domain in histidine kinase"/>
    <property type="match status" value="1"/>
</dbReference>
<dbReference type="GO" id="GO:0005886">
    <property type="term" value="C:plasma membrane"/>
    <property type="evidence" value="ECO:0007669"/>
    <property type="project" value="UniProtKB-SubCell"/>
</dbReference>
<evidence type="ECO:0000256" key="6">
    <source>
        <dbReference type="ARBA" id="ARBA00022679"/>
    </source>
</evidence>
<dbReference type="SMART" id="SM00044">
    <property type="entry name" value="CYCc"/>
    <property type="match status" value="1"/>
</dbReference>
<dbReference type="PROSITE" id="PS50885">
    <property type="entry name" value="HAMP"/>
    <property type="match status" value="1"/>
</dbReference>
<comment type="catalytic activity">
    <reaction evidence="1">
        <text>ATP + protein L-histidine = ADP + protein N-phospho-L-histidine.</text>
        <dbReference type="EC" id="2.7.13.3"/>
    </reaction>
</comment>
<dbReference type="GO" id="GO:0005524">
    <property type="term" value="F:ATP binding"/>
    <property type="evidence" value="ECO:0007669"/>
    <property type="project" value="UniProtKB-KW"/>
</dbReference>
<keyword evidence="4" id="KW-1003">Cell membrane</keyword>
<evidence type="ECO:0000256" key="4">
    <source>
        <dbReference type="ARBA" id="ARBA00022475"/>
    </source>
</evidence>
<keyword evidence="12" id="KW-0902">Two-component regulatory system</keyword>
<dbReference type="GO" id="GO:0000160">
    <property type="term" value="P:phosphorelay signal transduction system"/>
    <property type="evidence" value="ECO:0007669"/>
    <property type="project" value="UniProtKB-KW"/>
</dbReference>
<feature type="domain" description="HAMP" evidence="16">
    <location>
        <begin position="323"/>
        <end position="375"/>
    </location>
</feature>
<evidence type="ECO:0000259" key="15">
    <source>
        <dbReference type="PROSITE" id="PS50125"/>
    </source>
</evidence>
<keyword evidence="9" id="KW-0418">Kinase</keyword>
<dbReference type="InterPro" id="IPR033479">
    <property type="entry name" value="dCache_1"/>
</dbReference>
<evidence type="ECO:0000256" key="3">
    <source>
        <dbReference type="ARBA" id="ARBA00012438"/>
    </source>
</evidence>
<evidence type="ECO:0000256" key="11">
    <source>
        <dbReference type="ARBA" id="ARBA00022989"/>
    </source>
</evidence>
<dbReference type="CDD" id="cd06225">
    <property type="entry name" value="HAMP"/>
    <property type="match status" value="1"/>
</dbReference>
<keyword evidence="10" id="KW-0067">ATP-binding</keyword>
<dbReference type="SUPFAM" id="SSF158472">
    <property type="entry name" value="HAMP domain-like"/>
    <property type="match status" value="1"/>
</dbReference>
<evidence type="ECO:0000256" key="13">
    <source>
        <dbReference type="ARBA" id="ARBA00023136"/>
    </source>
</evidence>
<dbReference type="PANTHER" id="PTHR45528">
    <property type="entry name" value="SENSOR HISTIDINE KINASE CPXA"/>
    <property type="match status" value="1"/>
</dbReference>
<reference evidence="17" key="1">
    <citation type="submission" date="2021-02" db="EMBL/GenBank/DDBJ databases">
        <authorList>
            <person name="Han P."/>
        </authorList>
    </citation>
    <scope>NUCLEOTIDE SEQUENCE</scope>
    <source>
        <strain evidence="17">Candidatus Nitrosotenuis uzonensis 5A</strain>
    </source>
</reference>
<protein>
    <recommendedName>
        <fullName evidence="3">histidine kinase</fullName>
        <ecNumber evidence="3">2.7.13.3</ecNumber>
    </recommendedName>
</protein>
<feature type="transmembrane region" description="Helical" evidence="14">
    <location>
        <begin position="12"/>
        <end position="35"/>
    </location>
</feature>
<name>A0A812F8F0_9ARCH</name>
<evidence type="ECO:0000256" key="9">
    <source>
        <dbReference type="ARBA" id="ARBA00022777"/>
    </source>
</evidence>
<dbReference type="Proteomes" id="UP000655759">
    <property type="component" value="Unassembled WGS sequence"/>
</dbReference>
<dbReference type="Gene3D" id="3.30.70.1230">
    <property type="entry name" value="Nucleotide cyclase"/>
    <property type="match status" value="1"/>
</dbReference>
<evidence type="ECO:0000256" key="12">
    <source>
        <dbReference type="ARBA" id="ARBA00023012"/>
    </source>
</evidence>
<accession>A0A812F8F0</accession>
<dbReference type="InterPro" id="IPR001054">
    <property type="entry name" value="A/G_cyclase"/>
</dbReference>
<dbReference type="InterPro" id="IPR003660">
    <property type="entry name" value="HAMP_dom"/>
</dbReference>
<dbReference type="Pfam" id="PF02743">
    <property type="entry name" value="dCache_1"/>
    <property type="match status" value="1"/>
</dbReference>
<dbReference type="EMBL" id="CAJNAQ010000005">
    <property type="protein sequence ID" value="CAE6498856.1"/>
    <property type="molecule type" value="Genomic_DNA"/>
</dbReference>
<dbReference type="Pfam" id="PF00672">
    <property type="entry name" value="HAMP"/>
    <property type="match status" value="1"/>
</dbReference>
<evidence type="ECO:0000256" key="7">
    <source>
        <dbReference type="ARBA" id="ARBA00022692"/>
    </source>
</evidence>
<evidence type="ECO:0000256" key="2">
    <source>
        <dbReference type="ARBA" id="ARBA00004651"/>
    </source>
</evidence>
<dbReference type="InterPro" id="IPR050398">
    <property type="entry name" value="HssS/ArlS-like"/>
</dbReference>
<organism evidence="17 18">
    <name type="scientific">Candidatus Nitrosotenuis uzonensis</name>
    <dbReference type="NCBI Taxonomy" id="1407055"/>
    <lineage>
        <taxon>Archaea</taxon>
        <taxon>Nitrososphaerota</taxon>
        <taxon>Candidatus Nitrosotenuis</taxon>
    </lineage>
</organism>
<evidence type="ECO:0000259" key="16">
    <source>
        <dbReference type="PROSITE" id="PS50885"/>
    </source>
</evidence>
<dbReference type="EC" id="2.7.13.3" evidence="3"/>
<keyword evidence="11 14" id="KW-1133">Transmembrane helix</keyword>
<dbReference type="SMART" id="SM00304">
    <property type="entry name" value="HAMP"/>
    <property type="match status" value="1"/>
</dbReference>
<feature type="transmembrane region" description="Helical" evidence="14">
    <location>
        <begin position="303"/>
        <end position="321"/>
    </location>
</feature>
<keyword evidence="6" id="KW-0808">Transferase</keyword>
<dbReference type="GO" id="GO:0009190">
    <property type="term" value="P:cyclic nucleotide biosynthetic process"/>
    <property type="evidence" value="ECO:0007669"/>
    <property type="project" value="InterPro"/>
</dbReference>
<dbReference type="GO" id="GO:0004673">
    <property type="term" value="F:protein histidine kinase activity"/>
    <property type="evidence" value="ECO:0007669"/>
    <property type="project" value="UniProtKB-EC"/>
</dbReference>
<keyword evidence="7 14" id="KW-0812">Transmembrane</keyword>